<dbReference type="HOGENOM" id="CLU_1599998_0_0_4"/>
<protein>
    <submittedName>
        <fullName evidence="2">Uncharacterized protein</fullName>
    </submittedName>
</protein>
<sequence length="166" mass="19420">MMADINYPAEYDTRSESQRADALPPTFGHDDPEVIRLVRIRDEVQEQSKGITTRFQQFDEWRCGFYANLEKISCEIVEIDRRRPQLLADLFIAGEGFERDDEQQQRRADLQKEVERHKLAGPLLSNSRQSLEQQSQEGHRKYSKACQDVDAKLAEIRMAHIVSQRR</sequence>
<evidence type="ECO:0000256" key="1">
    <source>
        <dbReference type="SAM" id="MobiDB-lite"/>
    </source>
</evidence>
<reference evidence="2" key="1">
    <citation type="submission" date="2005-08" db="EMBL/GenBank/DDBJ databases">
        <title>Complete sequence of Dechloromonas aromatica RCB.</title>
        <authorList>
            <person name="Salinero K.K."/>
            <person name="Copeland A."/>
            <person name="Lucas S."/>
            <person name="Lapidus A."/>
            <person name="Barry K."/>
            <person name="Detter J.C."/>
            <person name="Glavina T."/>
            <person name="Hammon N."/>
            <person name="Israni S."/>
            <person name="Pitluck S."/>
            <person name="Di Bartolo G."/>
            <person name="Trong S."/>
            <person name="Schmutz J."/>
            <person name="Larimer F."/>
            <person name="Land M."/>
            <person name="Ivanova N."/>
            <person name="Richardson P."/>
        </authorList>
    </citation>
    <scope>NUCLEOTIDE SEQUENCE</scope>
    <source>
        <strain evidence="2">RCB</strain>
    </source>
</reference>
<dbReference type="KEGG" id="dar:Daro_2689"/>
<proteinExistence type="predicted"/>
<dbReference type="EMBL" id="CP000089">
    <property type="protein sequence ID" value="AAZ47419.1"/>
    <property type="molecule type" value="Genomic_DNA"/>
</dbReference>
<feature type="region of interest" description="Disordered" evidence="1">
    <location>
        <begin position="1"/>
        <end position="26"/>
    </location>
</feature>
<accession>Q47CL2</accession>
<dbReference type="STRING" id="159087.Daro_2689"/>
<evidence type="ECO:0000313" key="2">
    <source>
        <dbReference type="EMBL" id="AAZ47419.1"/>
    </source>
</evidence>
<organism evidence="2">
    <name type="scientific">Dechloromonas aromatica (strain RCB)</name>
    <dbReference type="NCBI Taxonomy" id="159087"/>
    <lineage>
        <taxon>Bacteria</taxon>
        <taxon>Pseudomonadati</taxon>
        <taxon>Pseudomonadota</taxon>
        <taxon>Betaproteobacteria</taxon>
        <taxon>Rhodocyclales</taxon>
        <taxon>Azonexaceae</taxon>
        <taxon>Dechloromonas</taxon>
    </lineage>
</organism>
<name>Q47CL2_DECAR</name>
<dbReference type="AlphaFoldDB" id="Q47CL2"/>
<gene>
    <name evidence="2" type="ordered locus">Daro_2689</name>
</gene>